<dbReference type="FunFam" id="2.10.109.10:FF:000008">
    <property type="entry name" value="Signal peptidase I"/>
    <property type="match status" value="1"/>
</dbReference>
<evidence type="ECO:0000256" key="12">
    <source>
        <dbReference type="RuleBase" id="RU003993"/>
    </source>
</evidence>
<evidence type="ECO:0000259" key="14">
    <source>
        <dbReference type="Pfam" id="PF10502"/>
    </source>
</evidence>
<dbReference type="EC" id="3.4.21.89" evidence="4 12"/>
<dbReference type="InterPro" id="IPR019756">
    <property type="entry name" value="Pept_S26A_signal_pept_1_Ser-AS"/>
</dbReference>
<evidence type="ECO:0000256" key="11">
    <source>
        <dbReference type="PIRSR" id="PIRSR600223-1"/>
    </source>
</evidence>
<keyword evidence="9 12" id="KW-1133">Transmembrane helix</keyword>
<accession>A0A917G9Y0</accession>
<dbReference type="GO" id="GO:0006465">
    <property type="term" value="P:signal peptide processing"/>
    <property type="evidence" value="ECO:0007669"/>
    <property type="project" value="InterPro"/>
</dbReference>
<sequence length="187" mass="21892">MKIIKHKKESWEWIKALFIACIIAFLIRFFLIAPVTVDGKSMDPTLYDKERMIVNKLSYKLGEPQRYDLIVFHATEEKDYIKRVIALPGEHIAYKNDTLYINGENMNETYLESRKKDLFKGEGTLTEDFTLEDIVGETRIPEGYVFVMGDNRRNSLDSRIIGLVPIEDIVGKTNIIYWPLDNFRYTK</sequence>
<evidence type="ECO:0000313" key="15">
    <source>
        <dbReference type="EMBL" id="GGG31456.1"/>
    </source>
</evidence>
<dbReference type="InterPro" id="IPR019757">
    <property type="entry name" value="Pept_S26A_signal_pept_1_Lys-AS"/>
</dbReference>
<dbReference type="PROSITE" id="PS00760">
    <property type="entry name" value="SPASE_I_2"/>
    <property type="match status" value="1"/>
</dbReference>
<keyword evidence="16" id="KW-1185">Reference proteome</keyword>
<dbReference type="InterPro" id="IPR036286">
    <property type="entry name" value="LexA/Signal_pep-like_sf"/>
</dbReference>
<evidence type="ECO:0000256" key="13">
    <source>
        <dbReference type="RuleBase" id="RU362042"/>
    </source>
</evidence>
<comment type="caution">
    <text evidence="15">The sequence shown here is derived from an EMBL/GenBank/DDBJ whole genome shotgun (WGS) entry which is preliminary data.</text>
</comment>
<evidence type="ECO:0000256" key="3">
    <source>
        <dbReference type="ARBA" id="ARBA00009370"/>
    </source>
</evidence>
<comment type="similarity">
    <text evidence="3 13">Belongs to the peptidase S26 family.</text>
</comment>
<dbReference type="Pfam" id="PF10502">
    <property type="entry name" value="Peptidase_S26"/>
    <property type="match status" value="1"/>
</dbReference>
<evidence type="ECO:0000256" key="6">
    <source>
        <dbReference type="ARBA" id="ARBA00022670"/>
    </source>
</evidence>
<dbReference type="GO" id="GO:0004252">
    <property type="term" value="F:serine-type endopeptidase activity"/>
    <property type="evidence" value="ECO:0007669"/>
    <property type="project" value="InterPro"/>
</dbReference>
<name>A0A917G9Y0_9BACI</name>
<keyword evidence="5" id="KW-1003">Cell membrane</keyword>
<dbReference type="InterPro" id="IPR000223">
    <property type="entry name" value="Pept_S26A_signal_pept_1"/>
</dbReference>
<keyword evidence="7 12" id="KW-0812">Transmembrane</keyword>
<dbReference type="GO" id="GO:0005886">
    <property type="term" value="C:plasma membrane"/>
    <property type="evidence" value="ECO:0007669"/>
    <property type="project" value="UniProtKB-SubCell"/>
</dbReference>
<dbReference type="GO" id="GO:0009003">
    <property type="term" value="F:signal peptidase activity"/>
    <property type="evidence" value="ECO:0007669"/>
    <property type="project" value="UniProtKB-EC"/>
</dbReference>
<dbReference type="Gene3D" id="2.10.109.10">
    <property type="entry name" value="Umud Fragment, subunit A"/>
    <property type="match status" value="1"/>
</dbReference>
<evidence type="ECO:0000256" key="4">
    <source>
        <dbReference type="ARBA" id="ARBA00013208"/>
    </source>
</evidence>
<dbReference type="EMBL" id="BMJT01000011">
    <property type="protein sequence ID" value="GGG31456.1"/>
    <property type="molecule type" value="Genomic_DNA"/>
</dbReference>
<evidence type="ECO:0000256" key="2">
    <source>
        <dbReference type="ARBA" id="ARBA00004401"/>
    </source>
</evidence>
<dbReference type="CDD" id="cd06530">
    <property type="entry name" value="S26_SPase_I"/>
    <property type="match status" value="1"/>
</dbReference>
<keyword evidence="6 12" id="KW-0645">Protease</keyword>
<evidence type="ECO:0000256" key="9">
    <source>
        <dbReference type="ARBA" id="ARBA00022989"/>
    </source>
</evidence>
<feature type="active site" evidence="11">
    <location>
        <position position="41"/>
    </location>
</feature>
<dbReference type="PRINTS" id="PR00727">
    <property type="entry name" value="LEADERPTASE"/>
</dbReference>
<reference evidence="15" key="1">
    <citation type="journal article" date="2014" name="Int. J. Syst. Evol. Microbiol.">
        <title>Complete genome sequence of Corynebacterium casei LMG S-19264T (=DSM 44701T), isolated from a smear-ripened cheese.</title>
        <authorList>
            <consortium name="US DOE Joint Genome Institute (JGI-PGF)"/>
            <person name="Walter F."/>
            <person name="Albersmeier A."/>
            <person name="Kalinowski J."/>
            <person name="Ruckert C."/>
        </authorList>
    </citation>
    <scope>NUCLEOTIDE SEQUENCE</scope>
    <source>
        <strain evidence="15">CGMCC 1.15760</strain>
    </source>
</reference>
<feature type="domain" description="Peptidase S26" evidence="14">
    <location>
        <begin position="11"/>
        <end position="178"/>
    </location>
</feature>
<gene>
    <name evidence="15" type="primary">sipS</name>
    <name evidence="15" type="ORF">GCM10007425_27580</name>
</gene>
<dbReference type="AlphaFoldDB" id="A0A917G9Y0"/>
<dbReference type="SUPFAM" id="SSF51306">
    <property type="entry name" value="LexA/Signal peptidase"/>
    <property type="match status" value="1"/>
</dbReference>
<keyword evidence="10 12" id="KW-0472">Membrane</keyword>
<dbReference type="NCBIfam" id="TIGR02227">
    <property type="entry name" value="sigpep_I_bact"/>
    <property type="match status" value="1"/>
</dbReference>
<comment type="catalytic activity">
    <reaction evidence="1 12">
        <text>Cleavage of hydrophobic, N-terminal signal or leader sequences from secreted and periplasmic proteins.</text>
        <dbReference type="EC" id="3.4.21.89"/>
    </reaction>
</comment>
<feature type="transmembrane region" description="Helical" evidence="12">
    <location>
        <begin position="12"/>
        <end position="31"/>
    </location>
</feature>
<dbReference type="PROSITE" id="PS00501">
    <property type="entry name" value="SPASE_I_1"/>
    <property type="match status" value="1"/>
</dbReference>
<evidence type="ECO:0000256" key="1">
    <source>
        <dbReference type="ARBA" id="ARBA00000677"/>
    </source>
</evidence>
<protein>
    <recommendedName>
        <fullName evidence="4 12">Signal peptidase I</fullName>
        <ecNumber evidence="4 12">3.4.21.89</ecNumber>
    </recommendedName>
</protein>
<reference evidence="15" key="2">
    <citation type="submission" date="2020-09" db="EMBL/GenBank/DDBJ databases">
        <authorList>
            <person name="Sun Q."/>
            <person name="Zhou Y."/>
        </authorList>
    </citation>
    <scope>NUCLEOTIDE SEQUENCE</scope>
    <source>
        <strain evidence="15">CGMCC 1.15760</strain>
    </source>
</reference>
<keyword evidence="8 12" id="KW-0378">Hydrolase</keyword>
<dbReference type="Proteomes" id="UP000616608">
    <property type="component" value="Unassembled WGS sequence"/>
</dbReference>
<organism evidence="15 16">
    <name type="scientific">Lysinibacillus alkalisoli</name>
    <dbReference type="NCBI Taxonomy" id="1911548"/>
    <lineage>
        <taxon>Bacteria</taxon>
        <taxon>Bacillati</taxon>
        <taxon>Bacillota</taxon>
        <taxon>Bacilli</taxon>
        <taxon>Bacillales</taxon>
        <taxon>Bacillaceae</taxon>
        <taxon>Lysinibacillus</taxon>
    </lineage>
</organism>
<proteinExistence type="inferred from homology"/>
<evidence type="ECO:0000313" key="16">
    <source>
        <dbReference type="Proteomes" id="UP000616608"/>
    </source>
</evidence>
<comment type="subcellular location">
    <subcellularLocation>
        <location evidence="2">Cell membrane</location>
        <topology evidence="2">Single-pass type II membrane protein</topology>
    </subcellularLocation>
    <subcellularLocation>
        <location evidence="13">Membrane</location>
        <topology evidence="13">Single-pass type II membrane protein</topology>
    </subcellularLocation>
</comment>
<evidence type="ECO:0000256" key="8">
    <source>
        <dbReference type="ARBA" id="ARBA00022801"/>
    </source>
</evidence>
<evidence type="ECO:0000256" key="5">
    <source>
        <dbReference type="ARBA" id="ARBA00022475"/>
    </source>
</evidence>
<feature type="active site" evidence="11">
    <location>
        <position position="82"/>
    </location>
</feature>
<dbReference type="InterPro" id="IPR019758">
    <property type="entry name" value="Pept_S26A_signal_pept_1_CS"/>
</dbReference>
<dbReference type="PROSITE" id="PS00761">
    <property type="entry name" value="SPASE_I_3"/>
    <property type="match status" value="1"/>
</dbReference>
<dbReference type="PANTHER" id="PTHR43390">
    <property type="entry name" value="SIGNAL PEPTIDASE I"/>
    <property type="match status" value="1"/>
</dbReference>
<dbReference type="PANTHER" id="PTHR43390:SF8">
    <property type="entry name" value="SIGNAL PEPTIDASE I"/>
    <property type="match status" value="1"/>
</dbReference>
<evidence type="ECO:0000256" key="7">
    <source>
        <dbReference type="ARBA" id="ARBA00022692"/>
    </source>
</evidence>
<dbReference type="InterPro" id="IPR019533">
    <property type="entry name" value="Peptidase_S26"/>
</dbReference>
<evidence type="ECO:0000256" key="10">
    <source>
        <dbReference type="ARBA" id="ARBA00023136"/>
    </source>
</evidence>